<sequence>MRTLHYGPSADQVGDFHASSASDAPVVVLLHGGFWRMPYGRDEMTPVAQDLVQRGFAVWNVEYRRVGAEGGGWPGTLEDVARAIDHLATIAGDGASIDLQRVAVVGHSAGGHLALCASARRRVPGHAFSTRRVTPFAAASLAGVVDLDAAHALDAGNSAVHALLGGTPTEVPSRYDETSPMRLLPLGVRQLVMHGSDDPALPARLSRRYAEAAIEHGDAVEHVEIEGMGHMEYLDPASVAHAVLCEWLVSTLMT</sequence>
<dbReference type="SUPFAM" id="SSF53474">
    <property type="entry name" value="alpha/beta-Hydrolases"/>
    <property type="match status" value="1"/>
</dbReference>
<dbReference type="GO" id="GO:0016787">
    <property type="term" value="F:hydrolase activity"/>
    <property type="evidence" value="ECO:0007669"/>
    <property type="project" value="UniProtKB-KW"/>
</dbReference>
<evidence type="ECO:0000313" key="3">
    <source>
        <dbReference type="EMBL" id="MDI9237968.1"/>
    </source>
</evidence>
<dbReference type="Pfam" id="PF20434">
    <property type="entry name" value="BD-FAE"/>
    <property type="match status" value="1"/>
</dbReference>
<organism evidence="3 4">
    <name type="scientific">Lysobacter stagni</name>
    <dbReference type="NCBI Taxonomy" id="3045172"/>
    <lineage>
        <taxon>Bacteria</taxon>
        <taxon>Pseudomonadati</taxon>
        <taxon>Pseudomonadota</taxon>
        <taxon>Gammaproteobacteria</taxon>
        <taxon>Lysobacterales</taxon>
        <taxon>Lysobacteraceae</taxon>
        <taxon>Lysobacter</taxon>
    </lineage>
</organism>
<dbReference type="PANTHER" id="PTHR48081">
    <property type="entry name" value="AB HYDROLASE SUPERFAMILY PROTEIN C4A8.06C"/>
    <property type="match status" value="1"/>
</dbReference>
<comment type="caution">
    <text evidence="3">The sequence shown here is derived from an EMBL/GenBank/DDBJ whole genome shotgun (WGS) entry which is preliminary data.</text>
</comment>
<evidence type="ECO:0000313" key="4">
    <source>
        <dbReference type="Proteomes" id="UP001321580"/>
    </source>
</evidence>
<evidence type="ECO:0000256" key="1">
    <source>
        <dbReference type="ARBA" id="ARBA00022801"/>
    </source>
</evidence>
<accession>A0ABT6XCU7</accession>
<feature type="domain" description="BD-FAE-like" evidence="2">
    <location>
        <begin position="20"/>
        <end position="209"/>
    </location>
</feature>
<gene>
    <name evidence="3" type="ORF">QLQ15_03495</name>
</gene>
<dbReference type="PANTHER" id="PTHR48081:SF13">
    <property type="entry name" value="ALPHA_BETA HYDROLASE"/>
    <property type="match status" value="1"/>
</dbReference>
<dbReference type="InterPro" id="IPR050300">
    <property type="entry name" value="GDXG_lipolytic_enzyme"/>
</dbReference>
<dbReference type="InterPro" id="IPR029058">
    <property type="entry name" value="AB_hydrolase_fold"/>
</dbReference>
<evidence type="ECO:0000259" key="2">
    <source>
        <dbReference type="Pfam" id="PF20434"/>
    </source>
</evidence>
<dbReference type="Proteomes" id="UP001321580">
    <property type="component" value="Unassembled WGS sequence"/>
</dbReference>
<dbReference type="InterPro" id="IPR049492">
    <property type="entry name" value="BD-FAE-like_dom"/>
</dbReference>
<protein>
    <submittedName>
        <fullName evidence="3">Alpha/beta hydrolase</fullName>
    </submittedName>
</protein>
<proteinExistence type="predicted"/>
<dbReference type="EMBL" id="JASGBI010000001">
    <property type="protein sequence ID" value="MDI9237968.1"/>
    <property type="molecule type" value="Genomic_DNA"/>
</dbReference>
<keyword evidence="4" id="KW-1185">Reference proteome</keyword>
<reference evidence="3 4" key="1">
    <citation type="submission" date="2023-05" db="EMBL/GenBank/DDBJ databases">
        <title>Lysobacter sp. strain LF1 Genome sequencing and assembly.</title>
        <authorList>
            <person name="Jung Y."/>
        </authorList>
    </citation>
    <scope>NUCLEOTIDE SEQUENCE [LARGE SCALE GENOMIC DNA]</scope>
    <source>
        <strain evidence="3 4">LF1</strain>
    </source>
</reference>
<dbReference type="RefSeq" id="WP_283211462.1">
    <property type="nucleotide sequence ID" value="NZ_JASGBI010000001.1"/>
</dbReference>
<dbReference type="Gene3D" id="3.40.50.1820">
    <property type="entry name" value="alpha/beta hydrolase"/>
    <property type="match status" value="1"/>
</dbReference>
<keyword evidence="1 3" id="KW-0378">Hydrolase</keyword>
<name>A0ABT6XCU7_9GAMM</name>